<sequence length="155" mass="16905">MRALHAPCLGRAPAHNKLATSGSFMFPVRTPCFCQLLTRRVPNPVGVAVLPLGCWQPQSAAYPLLCTAIVQLLVACGGLPGRVFRCRAAARAWEAGCPTMSYVGRFCVTPHAAILPPASAAWRRRAGPVFLPGLKRYFLGTPQHMYHMRVLHMAQ</sequence>
<keyword evidence="2" id="KW-1185">Reference proteome</keyword>
<evidence type="ECO:0000313" key="1">
    <source>
        <dbReference type="EMBL" id="KAJ1184148.1"/>
    </source>
</evidence>
<protein>
    <submittedName>
        <fullName evidence="1">Uncharacterized protein</fullName>
    </submittedName>
</protein>
<accession>A0AAV7U8R8</accession>
<dbReference type="AlphaFoldDB" id="A0AAV7U8R8"/>
<proteinExistence type="predicted"/>
<comment type="caution">
    <text evidence="1">The sequence shown here is derived from an EMBL/GenBank/DDBJ whole genome shotgun (WGS) entry which is preliminary data.</text>
</comment>
<name>A0AAV7U8R8_PLEWA</name>
<evidence type="ECO:0000313" key="2">
    <source>
        <dbReference type="Proteomes" id="UP001066276"/>
    </source>
</evidence>
<dbReference type="EMBL" id="JANPWB010000005">
    <property type="protein sequence ID" value="KAJ1184148.1"/>
    <property type="molecule type" value="Genomic_DNA"/>
</dbReference>
<reference evidence="1" key="1">
    <citation type="journal article" date="2022" name="bioRxiv">
        <title>Sequencing and chromosome-scale assembly of the giantPleurodeles waltlgenome.</title>
        <authorList>
            <person name="Brown T."/>
            <person name="Elewa A."/>
            <person name="Iarovenko S."/>
            <person name="Subramanian E."/>
            <person name="Araus A.J."/>
            <person name="Petzold A."/>
            <person name="Susuki M."/>
            <person name="Suzuki K.-i.T."/>
            <person name="Hayashi T."/>
            <person name="Toyoda A."/>
            <person name="Oliveira C."/>
            <person name="Osipova E."/>
            <person name="Leigh N.D."/>
            <person name="Simon A."/>
            <person name="Yun M.H."/>
        </authorList>
    </citation>
    <scope>NUCLEOTIDE SEQUENCE</scope>
    <source>
        <strain evidence="1">20211129_DDA</strain>
        <tissue evidence="1">Liver</tissue>
    </source>
</reference>
<gene>
    <name evidence="1" type="ORF">NDU88_000958</name>
</gene>
<organism evidence="1 2">
    <name type="scientific">Pleurodeles waltl</name>
    <name type="common">Iberian ribbed newt</name>
    <dbReference type="NCBI Taxonomy" id="8319"/>
    <lineage>
        <taxon>Eukaryota</taxon>
        <taxon>Metazoa</taxon>
        <taxon>Chordata</taxon>
        <taxon>Craniata</taxon>
        <taxon>Vertebrata</taxon>
        <taxon>Euteleostomi</taxon>
        <taxon>Amphibia</taxon>
        <taxon>Batrachia</taxon>
        <taxon>Caudata</taxon>
        <taxon>Salamandroidea</taxon>
        <taxon>Salamandridae</taxon>
        <taxon>Pleurodelinae</taxon>
        <taxon>Pleurodeles</taxon>
    </lineage>
</organism>
<dbReference type="Proteomes" id="UP001066276">
    <property type="component" value="Chromosome 3_1"/>
</dbReference>